<evidence type="ECO:0000313" key="1">
    <source>
        <dbReference type="EMBL" id="EKY01262.1"/>
    </source>
</evidence>
<dbReference type="PATRIC" id="fig|1127696.3.peg.890"/>
<gene>
    <name evidence="1" type="ORF">HMPREF9134_00979</name>
</gene>
<protein>
    <submittedName>
        <fullName evidence="1">Uncharacterized protein</fullName>
    </submittedName>
</protein>
<proteinExistence type="predicted"/>
<dbReference type="EMBL" id="AMEQ01000027">
    <property type="protein sequence ID" value="EKY01262.1"/>
    <property type="molecule type" value="Genomic_DNA"/>
</dbReference>
<sequence>MLSSPLHPLKHPSRRTTYPTLQHRLLSQETYHSLLSASRPYFPLLGVAQSPIYSLELSQAFLPNFAPLSALD</sequence>
<evidence type="ECO:0000313" key="2">
    <source>
        <dbReference type="Proteomes" id="UP000010408"/>
    </source>
</evidence>
<comment type="caution">
    <text evidence="1">The sequence shown here is derived from an EMBL/GenBank/DDBJ whole genome shotgun (WGS) entry which is preliminary data.</text>
</comment>
<name>L1NDH8_9PORP</name>
<accession>L1NDH8</accession>
<dbReference type="HOGENOM" id="CLU_2718906_0_0_10"/>
<dbReference type="AlphaFoldDB" id="L1NDH8"/>
<organism evidence="1 2">
    <name type="scientific">Porphyromonas catoniae F0037</name>
    <dbReference type="NCBI Taxonomy" id="1127696"/>
    <lineage>
        <taxon>Bacteria</taxon>
        <taxon>Pseudomonadati</taxon>
        <taxon>Bacteroidota</taxon>
        <taxon>Bacteroidia</taxon>
        <taxon>Bacteroidales</taxon>
        <taxon>Porphyromonadaceae</taxon>
        <taxon>Porphyromonas</taxon>
    </lineage>
</organism>
<reference evidence="1 2" key="1">
    <citation type="submission" date="2012-05" db="EMBL/GenBank/DDBJ databases">
        <authorList>
            <person name="Weinstock G."/>
            <person name="Sodergren E."/>
            <person name="Lobos E.A."/>
            <person name="Fulton L."/>
            <person name="Fulton R."/>
            <person name="Courtney L."/>
            <person name="Fronick C."/>
            <person name="O'Laughlin M."/>
            <person name="Godfrey J."/>
            <person name="Wilson R.M."/>
            <person name="Miner T."/>
            <person name="Farmer C."/>
            <person name="Delehaunty K."/>
            <person name="Cordes M."/>
            <person name="Minx P."/>
            <person name="Tomlinson C."/>
            <person name="Chen J."/>
            <person name="Wollam A."/>
            <person name="Pepin K.H."/>
            <person name="Bhonagiri V."/>
            <person name="Zhang X."/>
            <person name="Suruliraj S."/>
            <person name="Warren W."/>
            <person name="Mitreva M."/>
            <person name="Mardis E.R."/>
            <person name="Wilson R.K."/>
        </authorList>
    </citation>
    <scope>NUCLEOTIDE SEQUENCE [LARGE SCALE GENOMIC DNA]</scope>
    <source>
        <strain evidence="1 2">F0037</strain>
    </source>
</reference>
<dbReference type="Proteomes" id="UP000010408">
    <property type="component" value="Unassembled WGS sequence"/>
</dbReference>